<dbReference type="InterPro" id="IPR036179">
    <property type="entry name" value="Ig-like_dom_sf"/>
</dbReference>
<dbReference type="KEGG" id="lgi:LOTGIDRAFT_158038"/>
<dbReference type="SMART" id="SM00408">
    <property type="entry name" value="IGc2"/>
    <property type="match status" value="2"/>
</dbReference>
<dbReference type="InterPro" id="IPR003598">
    <property type="entry name" value="Ig_sub2"/>
</dbReference>
<evidence type="ECO:0000259" key="6">
    <source>
        <dbReference type="PROSITE" id="PS50835"/>
    </source>
</evidence>
<keyword evidence="5" id="KW-0393">Immunoglobulin domain</keyword>
<dbReference type="Proteomes" id="UP000030746">
    <property type="component" value="Unassembled WGS sequence"/>
</dbReference>
<dbReference type="GO" id="GO:0098609">
    <property type="term" value="P:cell-cell adhesion"/>
    <property type="evidence" value="ECO:0007669"/>
    <property type="project" value="TreeGrafter"/>
</dbReference>
<dbReference type="STRING" id="225164.V4ARM7"/>
<dbReference type="GO" id="GO:0050839">
    <property type="term" value="F:cell adhesion molecule binding"/>
    <property type="evidence" value="ECO:0007669"/>
    <property type="project" value="TreeGrafter"/>
</dbReference>
<dbReference type="InterPro" id="IPR013783">
    <property type="entry name" value="Ig-like_fold"/>
</dbReference>
<dbReference type="PROSITE" id="PS50835">
    <property type="entry name" value="IG_LIKE"/>
    <property type="match status" value="2"/>
</dbReference>
<evidence type="ECO:0000256" key="3">
    <source>
        <dbReference type="ARBA" id="ARBA00023157"/>
    </source>
</evidence>
<comment type="subcellular location">
    <subcellularLocation>
        <location evidence="1">Membrane</location>
        <topology evidence="1">Single-pass type I membrane protein</topology>
    </subcellularLocation>
</comment>
<dbReference type="CDD" id="cd00096">
    <property type="entry name" value="Ig"/>
    <property type="match status" value="2"/>
</dbReference>
<dbReference type="InterPro" id="IPR007110">
    <property type="entry name" value="Ig-like_dom"/>
</dbReference>
<organism evidence="7 8">
    <name type="scientific">Lottia gigantea</name>
    <name type="common">Giant owl limpet</name>
    <dbReference type="NCBI Taxonomy" id="225164"/>
    <lineage>
        <taxon>Eukaryota</taxon>
        <taxon>Metazoa</taxon>
        <taxon>Spiralia</taxon>
        <taxon>Lophotrochozoa</taxon>
        <taxon>Mollusca</taxon>
        <taxon>Gastropoda</taxon>
        <taxon>Patellogastropoda</taxon>
        <taxon>Lottioidea</taxon>
        <taxon>Lottiidae</taxon>
        <taxon>Lottia</taxon>
    </lineage>
</organism>
<dbReference type="OMA" id="IKNATWE"/>
<dbReference type="Gene3D" id="2.60.40.10">
    <property type="entry name" value="Immunoglobulins"/>
    <property type="match status" value="2"/>
</dbReference>
<dbReference type="Pfam" id="PF13927">
    <property type="entry name" value="Ig_3"/>
    <property type="match status" value="2"/>
</dbReference>
<dbReference type="GO" id="GO:0005886">
    <property type="term" value="C:plasma membrane"/>
    <property type="evidence" value="ECO:0007669"/>
    <property type="project" value="TreeGrafter"/>
</dbReference>
<proteinExistence type="predicted"/>
<dbReference type="PANTHER" id="PTHR11640">
    <property type="entry name" value="NEPHRIN"/>
    <property type="match status" value="1"/>
</dbReference>
<evidence type="ECO:0000313" key="8">
    <source>
        <dbReference type="Proteomes" id="UP000030746"/>
    </source>
</evidence>
<dbReference type="InterPro" id="IPR051275">
    <property type="entry name" value="Cell_adhesion_signaling"/>
</dbReference>
<evidence type="ECO:0000256" key="4">
    <source>
        <dbReference type="ARBA" id="ARBA00023180"/>
    </source>
</evidence>
<evidence type="ECO:0000256" key="5">
    <source>
        <dbReference type="ARBA" id="ARBA00023319"/>
    </source>
</evidence>
<keyword evidence="2" id="KW-0472">Membrane</keyword>
<gene>
    <name evidence="7" type="ORF">LOTGIDRAFT_158038</name>
</gene>
<dbReference type="PANTHER" id="PTHR11640:SF31">
    <property type="entry name" value="IRREGULAR CHIASM C-ROUGHEST PROTEIN-RELATED"/>
    <property type="match status" value="1"/>
</dbReference>
<keyword evidence="4" id="KW-0325">Glycoprotein</keyword>
<reference evidence="7 8" key="1">
    <citation type="journal article" date="2013" name="Nature">
        <title>Insights into bilaterian evolution from three spiralian genomes.</title>
        <authorList>
            <person name="Simakov O."/>
            <person name="Marletaz F."/>
            <person name="Cho S.J."/>
            <person name="Edsinger-Gonzales E."/>
            <person name="Havlak P."/>
            <person name="Hellsten U."/>
            <person name="Kuo D.H."/>
            <person name="Larsson T."/>
            <person name="Lv J."/>
            <person name="Arendt D."/>
            <person name="Savage R."/>
            <person name="Osoegawa K."/>
            <person name="de Jong P."/>
            <person name="Grimwood J."/>
            <person name="Chapman J.A."/>
            <person name="Shapiro H."/>
            <person name="Aerts A."/>
            <person name="Otillar R.P."/>
            <person name="Terry A.Y."/>
            <person name="Boore J.L."/>
            <person name="Grigoriev I.V."/>
            <person name="Lindberg D.R."/>
            <person name="Seaver E.C."/>
            <person name="Weisblat D.A."/>
            <person name="Putnam N.H."/>
            <person name="Rokhsar D.S."/>
        </authorList>
    </citation>
    <scope>NUCLEOTIDE SEQUENCE [LARGE SCALE GENOMIC DNA]</scope>
</reference>
<dbReference type="AlphaFoldDB" id="V4ARM7"/>
<dbReference type="CTD" id="20237608"/>
<dbReference type="OrthoDB" id="6111094at2759"/>
<feature type="domain" description="Ig-like" evidence="6">
    <location>
        <begin position="14"/>
        <end position="72"/>
    </location>
</feature>
<keyword evidence="3" id="KW-1015">Disulfide bond</keyword>
<keyword evidence="8" id="KW-1185">Reference proteome</keyword>
<dbReference type="SMART" id="SM00409">
    <property type="entry name" value="IG"/>
    <property type="match status" value="2"/>
</dbReference>
<feature type="domain" description="Ig-like" evidence="6">
    <location>
        <begin position="86"/>
        <end position="181"/>
    </location>
</feature>
<evidence type="ECO:0000256" key="2">
    <source>
        <dbReference type="ARBA" id="ARBA00023136"/>
    </source>
</evidence>
<dbReference type="RefSeq" id="XP_009049323.1">
    <property type="nucleotide sequence ID" value="XM_009051075.1"/>
</dbReference>
<dbReference type="HOGENOM" id="CLU_1181378_0_0_1"/>
<dbReference type="GeneID" id="20237608"/>
<dbReference type="EMBL" id="KB200869">
    <property type="protein sequence ID" value="ESO99882.1"/>
    <property type="molecule type" value="Genomic_DNA"/>
</dbReference>
<evidence type="ECO:0000256" key="1">
    <source>
        <dbReference type="ARBA" id="ARBA00004479"/>
    </source>
</evidence>
<sequence length="235" mass="26484">MTRCDPTSPQTHVENLIINCTVKSNPPTNDIVWYQSNGDIVPNQFVVNSGANRRDLVINDINRSKSDNYTCTSRLDLHPTIGDILPQTHSQSYIINVHYFDDIVITTNQTKLNDDVFIRCTVDSNPPASIKWFKDGDVELHTTNSNIYFISSTSCLDTGNYSCLATNPFYTNQKTKSSELFVHCSPRLDAREDHRLKVSGNIGETVELTADIISYPGANFQWFYKDSCSDIMIGN</sequence>
<protein>
    <recommendedName>
        <fullName evidence="6">Ig-like domain-containing protein</fullName>
    </recommendedName>
</protein>
<name>V4ARM7_LOTGI</name>
<dbReference type="InterPro" id="IPR003599">
    <property type="entry name" value="Ig_sub"/>
</dbReference>
<dbReference type="GO" id="GO:0005911">
    <property type="term" value="C:cell-cell junction"/>
    <property type="evidence" value="ECO:0007669"/>
    <property type="project" value="TreeGrafter"/>
</dbReference>
<dbReference type="SUPFAM" id="SSF48726">
    <property type="entry name" value="Immunoglobulin"/>
    <property type="match status" value="2"/>
</dbReference>
<evidence type="ECO:0000313" key="7">
    <source>
        <dbReference type="EMBL" id="ESO99882.1"/>
    </source>
</evidence>
<accession>V4ARM7</accession>